<dbReference type="Proteomes" id="UP000050795">
    <property type="component" value="Unassembled WGS sequence"/>
</dbReference>
<dbReference type="AlphaFoldDB" id="A0AA85IUR4"/>
<evidence type="ECO:0000256" key="2">
    <source>
        <dbReference type="SAM" id="SignalP"/>
    </source>
</evidence>
<reference evidence="4" key="2">
    <citation type="submission" date="2023-11" db="UniProtKB">
        <authorList>
            <consortium name="WormBaseParasite"/>
        </authorList>
    </citation>
    <scope>IDENTIFICATION</scope>
</reference>
<proteinExistence type="predicted"/>
<keyword evidence="2" id="KW-0732">Signal</keyword>
<feature type="region of interest" description="Disordered" evidence="1">
    <location>
        <begin position="23"/>
        <end position="66"/>
    </location>
</feature>
<evidence type="ECO:0000313" key="4">
    <source>
        <dbReference type="WBParaSite" id="TREG1_121330.1"/>
    </source>
</evidence>
<feature type="signal peptide" evidence="2">
    <location>
        <begin position="1"/>
        <end position="27"/>
    </location>
</feature>
<name>A0AA85IUR4_TRIRE</name>
<dbReference type="WBParaSite" id="TREG1_121330.1">
    <property type="protein sequence ID" value="TREG1_121330.1"/>
    <property type="gene ID" value="TREG1_121330"/>
</dbReference>
<protein>
    <submittedName>
        <fullName evidence="4">Uncharacterized protein</fullName>
    </submittedName>
</protein>
<organism evidence="3 4">
    <name type="scientific">Trichobilharzia regenti</name>
    <name type="common">Nasal bird schistosome</name>
    <dbReference type="NCBI Taxonomy" id="157069"/>
    <lineage>
        <taxon>Eukaryota</taxon>
        <taxon>Metazoa</taxon>
        <taxon>Spiralia</taxon>
        <taxon>Lophotrochozoa</taxon>
        <taxon>Platyhelminthes</taxon>
        <taxon>Trematoda</taxon>
        <taxon>Digenea</taxon>
        <taxon>Strigeidida</taxon>
        <taxon>Schistosomatoidea</taxon>
        <taxon>Schistosomatidae</taxon>
        <taxon>Trichobilharzia</taxon>
    </lineage>
</organism>
<feature type="chain" id="PRO_5041735193" evidence="2">
    <location>
        <begin position="28"/>
        <end position="151"/>
    </location>
</feature>
<accession>A0AA85IUR4</accession>
<evidence type="ECO:0000313" key="3">
    <source>
        <dbReference type="Proteomes" id="UP000050795"/>
    </source>
</evidence>
<keyword evidence="3" id="KW-1185">Reference proteome</keyword>
<evidence type="ECO:0000256" key="1">
    <source>
        <dbReference type="SAM" id="MobiDB-lite"/>
    </source>
</evidence>
<sequence length="151" mass="16715">MNTITFVALFVCLFLAEISSGPHRVSAAPNPKPHPKKAAAPAKPAAAPAKPAVAPAKPVQTTPQPQESFFPRMWHKVTSLFKSSSSSSSSLTQPNGNENLSFKDKITNTFNNWFGVEEYNPSKDSEFLDRLWLLFRHCFLNMKNLAKILSI</sequence>
<feature type="compositionally biased region" description="Low complexity" evidence="1">
    <location>
        <begin position="38"/>
        <end position="58"/>
    </location>
</feature>
<reference evidence="3" key="1">
    <citation type="submission" date="2022-06" db="EMBL/GenBank/DDBJ databases">
        <authorList>
            <person name="Berger JAMES D."/>
            <person name="Berger JAMES D."/>
        </authorList>
    </citation>
    <scope>NUCLEOTIDE SEQUENCE [LARGE SCALE GENOMIC DNA]</scope>
</reference>